<dbReference type="AlphaFoldDB" id="A0A1Z5J5I0"/>
<dbReference type="Gene3D" id="1.25.10.10">
    <property type="entry name" value="Leucine-rich Repeat Variant"/>
    <property type="match status" value="1"/>
</dbReference>
<evidence type="ECO:0000256" key="2">
    <source>
        <dbReference type="ARBA" id="ARBA00022448"/>
    </source>
</evidence>
<dbReference type="InterPro" id="IPR016024">
    <property type="entry name" value="ARM-type_fold"/>
</dbReference>
<sequence length="580" mass="64989">MSDQSRRRFPVGDPRKSAEQYHQDMFQRRQTHTVSLRKERKEERLWRRRRQPPHSTSDRVVTVDELLQQYNLFLDNPHEIEKLKELQTSMAIDSASTHQFLQQLIDNPDLETRNRLLIASLRKILEENSGTMDDKGKASFKVLMEVTFFSLNVPKPSADDYYGMPALRWSDIVQEDELLINLLVDWLRVPSANEESVGYVCIIVGNLLHDSARLIPFLTSAWGAIVKQLPFSSYLCATLIREDSTHLGASFLYDLTPEKIATLLRESSTAEEASFILEGLSRREEEAVQILCGSLELMYAIVAVLEESMTSSNTQVLGPLLRATRNIFKQSQHAKGLLLHPSFLPIISSIMEQGTELDSLEVATALLTWNGTLGNDEIGTLLVQTLLPVLVRIITSSSASFPWKRDAAWAVCCSLHHDWSIEHHAVSPQAKGISVTWLSNQLSVPQSDFVRSLTDLLTSPDMEAVIPALQILDVLLRTIQATQQIFESAGGVDRLDMICERGGEGSLSDFASLLAADLLDDLFEADIEEDSIILPCRGENEFAFGVMEPQKAFDFGVGNQPGPGRGRGLTIPAWMQQSKR</sequence>
<feature type="domain" description="IBB" evidence="5">
    <location>
        <begin position="18"/>
        <end position="74"/>
    </location>
</feature>
<keyword evidence="2" id="KW-0813">Transport</keyword>
<feature type="region of interest" description="Disordered" evidence="4">
    <location>
        <begin position="1"/>
        <end position="59"/>
    </location>
</feature>
<evidence type="ECO:0000313" key="6">
    <source>
        <dbReference type="EMBL" id="GAX09257.1"/>
    </source>
</evidence>
<evidence type="ECO:0000313" key="7">
    <source>
        <dbReference type="Proteomes" id="UP000198406"/>
    </source>
</evidence>
<dbReference type="Pfam" id="PF01749">
    <property type="entry name" value="IBB"/>
    <property type="match status" value="1"/>
</dbReference>
<comment type="similarity">
    <text evidence="1">Belongs to the importin alpha family.</text>
</comment>
<dbReference type="SUPFAM" id="SSF48371">
    <property type="entry name" value="ARM repeat"/>
    <property type="match status" value="1"/>
</dbReference>
<dbReference type="GO" id="GO:0061608">
    <property type="term" value="F:nuclear import signal receptor activity"/>
    <property type="evidence" value="ECO:0007669"/>
    <property type="project" value="InterPro"/>
</dbReference>
<gene>
    <name evidence="6" type="ORF">FisN_17Lh273</name>
</gene>
<organism evidence="6 7">
    <name type="scientific">Fistulifera solaris</name>
    <name type="common">Oleaginous diatom</name>
    <dbReference type="NCBI Taxonomy" id="1519565"/>
    <lineage>
        <taxon>Eukaryota</taxon>
        <taxon>Sar</taxon>
        <taxon>Stramenopiles</taxon>
        <taxon>Ochrophyta</taxon>
        <taxon>Bacillariophyta</taxon>
        <taxon>Bacillariophyceae</taxon>
        <taxon>Bacillariophycidae</taxon>
        <taxon>Naviculales</taxon>
        <taxon>Naviculaceae</taxon>
        <taxon>Fistulifera</taxon>
    </lineage>
</organism>
<dbReference type="OrthoDB" id="49380at2759"/>
<dbReference type="InterPro" id="IPR002652">
    <property type="entry name" value="Importin-a_IBB"/>
</dbReference>
<evidence type="ECO:0000256" key="3">
    <source>
        <dbReference type="ARBA" id="ARBA00022927"/>
    </source>
</evidence>
<dbReference type="Proteomes" id="UP000198406">
    <property type="component" value="Unassembled WGS sequence"/>
</dbReference>
<evidence type="ECO:0000256" key="1">
    <source>
        <dbReference type="ARBA" id="ARBA00010394"/>
    </source>
</evidence>
<dbReference type="InParanoid" id="A0A1Z5J5I0"/>
<dbReference type="PANTHER" id="PTHR23316">
    <property type="entry name" value="IMPORTIN ALPHA"/>
    <property type="match status" value="1"/>
</dbReference>
<reference evidence="6 7" key="1">
    <citation type="journal article" date="2015" name="Plant Cell">
        <title>Oil accumulation by the oleaginous diatom Fistulifera solaris as revealed by the genome and transcriptome.</title>
        <authorList>
            <person name="Tanaka T."/>
            <person name="Maeda Y."/>
            <person name="Veluchamy A."/>
            <person name="Tanaka M."/>
            <person name="Abida H."/>
            <person name="Marechal E."/>
            <person name="Bowler C."/>
            <person name="Muto M."/>
            <person name="Sunaga Y."/>
            <person name="Tanaka M."/>
            <person name="Yoshino T."/>
            <person name="Taniguchi T."/>
            <person name="Fukuda Y."/>
            <person name="Nemoto M."/>
            <person name="Matsumoto M."/>
            <person name="Wong P.S."/>
            <person name="Aburatani S."/>
            <person name="Fujibuchi W."/>
        </authorList>
    </citation>
    <scope>NUCLEOTIDE SEQUENCE [LARGE SCALE GENOMIC DNA]</scope>
    <source>
        <strain evidence="6 7">JPCC DA0580</strain>
    </source>
</reference>
<evidence type="ECO:0000256" key="4">
    <source>
        <dbReference type="SAM" id="MobiDB-lite"/>
    </source>
</evidence>
<accession>A0A1Z5J5I0</accession>
<protein>
    <recommendedName>
        <fullName evidence="5">IBB domain-containing protein</fullName>
    </recommendedName>
</protein>
<dbReference type="InterPro" id="IPR011989">
    <property type="entry name" value="ARM-like"/>
</dbReference>
<feature type="compositionally biased region" description="Basic and acidic residues" evidence="4">
    <location>
        <begin position="13"/>
        <end position="27"/>
    </location>
</feature>
<comment type="caution">
    <text evidence="6">The sequence shown here is derived from an EMBL/GenBank/DDBJ whole genome shotgun (WGS) entry which is preliminary data.</text>
</comment>
<keyword evidence="3" id="KW-0653">Protein transport</keyword>
<name>A0A1Z5J5I0_FISSO</name>
<dbReference type="GO" id="GO:0006606">
    <property type="term" value="P:protein import into nucleus"/>
    <property type="evidence" value="ECO:0007669"/>
    <property type="project" value="InterPro"/>
</dbReference>
<evidence type="ECO:0000259" key="5">
    <source>
        <dbReference type="Pfam" id="PF01749"/>
    </source>
</evidence>
<keyword evidence="7" id="KW-1185">Reference proteome</keyword>
<feature type="compositionally biased region" description="Basic and acidic residues" evidence="4">
    <location>
        <begin position="36"/>
        <end position="45"/>
    </location>
</feature>
<dbReference type="EMBL" id="BDSP01000003">
    <property type="protein sequence ID" value="GAX09257.1"/>
    <property type="molecule type" value="Genomic_DNA"/>
</dbReference>
<proteinExistence type="inferred from homology"/>